<organism evidence="2 3">
    <name type="scientific">Brevibacterium salitolerans</name>
    <dbReference type="NCBI Taxonomy" id="1403566"/>
    <lineage>
        <taxon>Bacteria</taxon>
        <taxon>Bacillati</taxon>
        <taxon>Actinomycetota</taxon>
        <taxon>Actinomycetes</taxon>
        <taxon>Micrococcales</taxon>
        <taxon>Brevibacteriaceae</taxon>
        <taxon>Brevibacterium</taxon>
    </lineage>
</organism>
<comment type="caution">
    <text evidence="2">The sequence shown here is derived from an EMBL/GenBank/DDBJ whole genome shotgun (WGS) entry which is preliminary data.</text>
</comment>
<dbReference type="RefSeq" id="WP_291794694.1">
    <property type="nucleotide sequence ID" value="NZ_BAAAPZ010000002.1"/>
</dbReference>
<feature type="transmembrane region" description="Helical" evidence="1">
    <location>
        <begin position="36"/>
        <end position="56"/>
    </location>
</feature>
<sequence length="243" mass="26872">MKRFGDFLVNTPVALVVGCGAALFAVLGLVPALREIAWVLLLLSALLTACAVAGWARTWTILQRRIDELAETAAAVHDTYAPVELTLTPQEEDAEADSRAAADILERFPQDAGITRRLRVEAEVTEFPSELTAPVTAFLDEHLHTSFEDPYAHRAFMDLYRSTRALADWIEAETEVHEGTRSVIPGDRREGGWQSFAEAKRAGESAADAFLRHRAEFSRTVLVSRILEPEAALEEETRAAQED</sequence>
<evidence type="ECO:0000256" key="1">
    <source>
        <dbReference type="SAM" id="Phobius"/>
    </source>
</evidence>
<keyword evidence="1" id="KW-0812">Transmembrane</keyword>
<evidence type="ECO:0000313" key="2">
    <source>
        <dbReference type="EMBL" id="GAA2090597.1"/>
    </source>
</evidence>
<name>A0ABN2WEH4_9MICO</name>
<evidence type="ECO:0000313" key="3">
    <source>
        <dbReference type="Proteomes" id="UP001500984"/>
    </source>
</evidence>
<keyword evidence="1" id="KW-0472">Membrane</keyword>
<dbReference type="Proteomes" id="UP001500984">
    <property type="component" value="Unassembled WGS sequence"/>
</dbReference>
<dbReference type="PROSITE" id="PS51257">
    <property type="entry name" value="PROKAR_LIPOPROTEIN"/>
    <property type="match status" value="1"/>
</dbReference>
<keyword evidence="1" id="KW-1133">Transmembrane helix</keyword>
<gene>
    <name evidence="2" type="ORF">GCM10009823_07160</name>
</gene>
<reference evidence="2 3" key="1">
    <citation type="journal article" date="2019" name="Int. J. Syst. Evol. Microbiol.">
        <title>The Global Catalogue of Microorganisms (GCM) 10K type strain sequencing project: providing services to taxonomists for standard genome sequencing and annotation.</title>
        <authorList>
            <consortium name="The Broad Institute Genomics Platform"/>
            <consortium name="The Broad Institute Genome Sequencing Center for Infectious Disease"/>
            <person name="Wu L."/>
            <person name="Ma J."/>
        </authorList>
    </citation>
    <scope>NUCLEOTIDE SEQUENCE [LARGE SCALE GENOMIC DNA]</scope>
    <source>
        <strain evidence="2 3">JCM 15900</strain>
    </source>
</reference>
<dbReference type="EMBL" id="BAAAPZ010000002">
    <property type="protein sequence ID" value="GAA2090597.1"/>
    <property type="molecule type" value="Genomic_DNA"/>
</dbReference>
<accession>A0ABN2WEH4</accession>
<keyword evidence="3" id="KW-1185">Reference proteome</keyword>
<protein>
    <submittedName>
        <fullName evidence="2">Uncharacterized protein</fullName>
    </submittedName>
</protein>
<feature type="transmembrane region" description="Helical" evidence="1">
    <location>
        <begin position="7"/>
        <end position="30"/>
    </location>
</feature>
<proteinExistence type="predicted"/>